<feature type="transmembrane region" description="Helical" evidence="5">
    <location>
        <begin position="614"/>
        <end position="638"/>
    </location>
</feature>
<accession>A0A3M2L1R7</accession>
<gene>
    <name evidence="7" type="ORF">EBN03_19790</name>
</gene>
<keyword evidence="2 5" id="KW-0812">Transmembrane</keyword>
<dbReference type="PANTHER" id="PTHR43077">
    <property type="entry name" value="TRANSPORT PERMEASE YVFS-RELATED"/>
    <property type="match status" value="1"/>
</dbReference>
<dbReference type="NCBIfam" id="TIGR03057">
    <property type="entry name" value="xxxLxxG_by_4"/>
    <property type="match status" value="4"/>
</dbReference>
<dbReference type="Proteomes" id="UP000279275">
    <property type="component" value="Unassembled WGS sequence"/>
</dbReference>
<dbReference type="AlphaFoldDB" id="A0A3M2L1R7"/>
<keyword evidence="4 5" id="KW-0472">Membrane</keyword>
<feature type="transmembrane region" description="Helical" evidence="5">
    <location>
        <begin position="500"/>
        <end position="524"/>
    </location>
</feature>
<comment type="subcellular location">
    <subcellularLocation>
        <location evidence="1">Membrane</location>
        <topology evidence="1">Multi-pass membrane protein</topology>
    </subcellularLocation>
</comment>
<evidence type="ECO:0000256" key="2">
    <source>
        <dbReference type="ARBA" id="ARBA00022692"/>
    </source>
</evidence>
<dbReference type="InterPro" id="IPR023908">
    <property type="entry name" value="xxxLxxG_rpt"/>
</dbReference>
<feature type="transmembrane region" description="Helical" evidence="5">
    <location>
        <begin position="21"/>
        <end position="46"/>
    </location>
</feature>
<feature type="transmembrane region" description="Helical" evidence="5">
    <location>
        <begin position="459"/>
        <end position="479"/>
    </location>
</feature>
<dbReference type="RefSeq" id="WP_122189552.1">
    <property type="nucleotide sequence ID" value="NZ_RFFH01000008.1"/>
</dbReference>
<dbReference type="EMBL" id="RFFH01000008">
    <property type="protein sequence ID" value="RMI30886.1"/>
    <property type="molecule type" value="Genomic_DNA"/>
</dbReference>
<dbReference type="GO" id="GO:0140359">
    <property type="term" value="F:ABC-type transporter activity"/>
    <property type="evidence" value="ECO:0007669"/>
    <property type="project" value="InterPro"/>
</dbReference>
<dbReference type="Pfam" id="PF12698">
    <property type="entry name" value="ABC2_membrane_3"/>
    <property type="match status" value="1"/>
</dbReference>
<dbReference type="Gene3D" id="3.40.1710.10">
    <property type="entry name" value="abc type-2 transporter like domain"/>
    <property type="match status" value="1"/>
</dbReference>
<dbReference type="OrthoDB" id="9811483at2"/>
<organism evidence="7 8">
    <name type="scientific">Nocardia stercoris</name>
    <dbReference type="NCBI Taxonomy" id="2483361"/>
    <lineage>
        <taxon>Bacteria</taxon>
        <taxon>Bacillati</taxon>
        <taxon>Actinomycetota</taxon>
        <taxon>Actinomycetes</taxon>
        <taxon>Mycobacteriales</taxon>
        <taxon>Nocardiaceae</taxon>
        <taxon>Nocardia</taxon>
    </lineage>
</organism>
<sequence length="654" mass="67625">MTKLSAGGPVGRWLRAVPRAALVRTAVVLFLIVPALISAVFMWTMWDPTVYLKQVPVAVSNDDQGAVVDGKTQNLGTEILDGVTAGGDLQYHRVNSAEALAGVRENRYAFSIVIPRDFTRDISSVTDARPTKAHIVVWCNDLNGTLTPSVVQGVLADAQRQITATIGKEYANQVLVGINTLGSGLGDAAQGAGQVTDGARQLDSGAGQLASGLDDAASGAAQLNTGAGQLHTGAAQLADGAQQLVGGTDQLGDGAVQIRDGIDSVITPALDALTPAQRLAQDLQPFLDQWRTGGDPALADAATQLTSLLAETRSDNPDGLVGQLTQLRDGTRELARQLTDPAADYRSGVLQLADGARQLRDGAGQLSTGVGQLDQGLIQLRDGGHQLQQGTTQLAGGTDQLDAGLRDGAAQAPHISDVDASAGMFSEPLDLDVHNQHPSQVVVNGDPTHKDLADGSGPALVLLASFLAALVIWMLLGAVRAGRLANVTVAAAARSVAGRAAIGALLGAVAAAAAAAFGSSVGWAPQNWPVMSLVVVLVGITAAVTMQTFVVVLGRVAGSITAVCWYMIQIFVFGGIFPPGTTPTPFRPFKDLAPMTFGFRAVVRGDMALYDTMFWVSITMLVAMSVVAVAISIAAVYLRGRRAEPAPALALAAT</sequence>
<evidence type="ECO:0000313" key="7">
    <source>
        <dbReference type="EMBL" id="RMI30886.1"/>
    </source>
</evidence>
<dbReference type="GO" id="GO:0016020">
    <property type="term" value="C:membrane"/>
    <property type="evidence" value="ECO:0007669"/>
    <property type="project" value="UniProtKB-SubCell"/>
</dbReference>
<evidence type="ECO:0000256" key="5">
    <source>
        <dbReference type="SAM" id="Phobius"/>
    </source>
</evidence>
<keyword evidence="3 5" id="KW-1133">Transmembrane helix</keyword>
<name>A0A3M2L1R7_9NOCA</name>
<comment type="caution">
    <text evidence="7">The sequence shown here is derived from an EMBL/GenBank/DDBJ whole genome shotgun (WGS) entry which is preliminary data.</text>
</comment>
<dbReference type="InterPro" id="IPR051328">
    <property type="entry name" value="T7SS_ABC-Transporter"/>
</dbReference>
<dbReference type="PANTHER" id="PTHR43077:SF10">
    <property type="entry name" value="TRANSPORT PERMEASE PROTEIN"/>
    <property type="match status" value="1"/>
</dbReference>
<evidence type="ECO:0000256" key="4">
    <source>
        <dbReference type="ARBA" id="ARBA00023136"/>
    </source>
</evidence>
<keyword evidence="8" id="KW-1185">Reference proteome</keyword>
<proteinExistence type="predicted"/>
<evidence type="ECO:0000256" key="3">
    <source>
        <dbReference type="ARBA" id="ARBA00022989"/>
    </source>
</evidence>
<feature type="transmembrane region" description="Helical" evidence="5">
    <location>
        <begin position="530"/>
        <end position="553"/>
    </location>
</feature>
<dbReference type="InterPro" id="IPR013525">
    <property type="entry name" value="ABC2_TM"/>
</dbReference>
<evidence type="ECO:0000313" key="8">
    <source>
        <dbReference type="Proteomes" id="UP000279275"/>
    </source>
</evidence>
<feature type="transmembrane region" description="Helical" evidence="5">
    <location>
        <begin position="560"/>
        <end position="577"/>
    </location>
</feature>
<dbReference type="NCBIfam" id="TIGR03061">
    <property type="entry name" value="pip_yhgE_Nterm"/>
    <property type="match status" value="1"/>
</dbReference>
<evidence type="ECO:0000256" key="1">
    <source>
        <dbReference type="ARBA" id="ARBA00004141"/>
    </source>
</evidence>
<evidence type="ECO:0000259" key="6">
    <source>
        <dbReference type="Pfam" id="PF12698"/>
    </source>
</evidence>
<protein>
    <submittedName>
        <fullName evidence="7">YhgE/Pip domain-containing protein</fullName>
    </submittedName>
</protein>
<dbReference type="InterPro" id="IPR017500">
    <property type="entry name" value="Phage_infect_YhgE_N"/>
</dbReference>
<feature type="domain" description="ABC-2 type transporter transmembrane" evidence="6">
    <location>
        <begin position="28"/>
        <end position="168"/>
    </location>
</feature>
<reference evidence="7 8" key="1">
    <citation type="submission" date="2018-10" db="EMBL/GenBank/DDBJ databases">
        <title>Isolation from cow dung.</title>
        <authorList>
            <person name="Ling L."/>
        </authorList>
    </citation>
    <scope>NUCLEOTIDE SEQUENCE [LARGE SCALE GENOMIC DNA]</scope>
    <source>
        <strain evidence="7 8">NEAU-LL90</strain>
    </source>
</reference>